<proteinExistence type="predicted"/>
<dbReference type="AlphaFoldDB" id="A0A8R7K191"/>
<keyword evidence="2" id="KW-1185">Reference proteome</keyword>
<accession>A0A8R7K191</accession>
<reference evidence="1" key="2">
    <citation type="submission" date="2018-03" db="EMBL/GenBank/DDBJ databases">
        <title>The Triticum urartu genome reveals the dynamic nature of wheat genome evolution.</title>
        <authorList>
            <person name="Ling H."/>
            <person name="Ma B."/>
            <person name="Shi X."/>
            <person name="Liu H."/>
            <person name="Dong L."/>
            <person name="Sun H."/>
            <person name="Cao Y."/>
            <person name="Gao Q."/>
            <person name="Zheng S."/>
            <person name="Li Y."/>
            <person name="Yu Y."/>
            <person name="Du H."/>
            <person name="Qi M."/>
            <person name="Li Y."/>
            <person name="Yu H."/>
            <person name="Cui Y."/>
            <person name="Wang N."/>
            <person name="Chen C."/>
            <person name="Wu H."/>
            <person name="Zhao Y."/>
            <person name="Zhang J."/>
            <person name="Li Y."/>
            <person name="Zhou W."/>
            <person name="Zhang B."/>
            <person name="Hu W."/>
            <person name="Eijk M."/>
            <person name="Tang J."/>
            <person name="Witsenboer H."/>
            <person name="Zhao S."/>
            <person name="Li Z."/>
            <person name="Zhang A."/>
            <person name="Wang D."/>
            <person name="Liang C."/>
        </authorList>
    </citation>
    <scope>NUCLEOTIDE SEQUENCE [LARGE SCALE GENOMIC DNA]</scope>
    <source>
        <strain evidence="1">cv. G1812</strain>
    </source>
</reference>
<dbReference type="Gramene" id="TuG1812G0100002657.01.T01">
    <property type="protein sequence ID" value="TuG1812G0100002657.01.T01.cds334792"/>
    <property type="gene ID" value="TuG1812G0100002657.01"/>
</dbReference>
<organism evidence="1 2">
    <name type="scientific">Triticum urartu</name>
    <name type="common">Red wild einkorn</name>
    <name type="synonym">Crithodium urartu</name>
    <dbReference type="NCBI Taxonomy" id="4572"/>
    <lineage>
        <taxon>Eukaryota</taxon>
        <taxon>Viridiplantae</taxon>
        <taxon>Streptophyta</taxon>
        <taxon>Embryophyta</taxon>
        <taxon>Tracheophyta</taxon>
        <taxon>Spermatophyta</taxon>
        <taxon>Magnoliopsida</taxon>
        <taxon>Liliopsida</taxon>
        <taxon>Poales</taxon>
        <taxon>Poaceae</taxon>
        <taxon>BOP clade</taxon>
        <taxon>Pooideae</taxon>
        <taxon>Triticodae</taxon>
        <taxon>Triticeae</taxon>
        <taxon>Triticinae</taxon>
        <taxon>Triticum</taxon>
    </lineage>
</organism>
<reference evidence="2" key="1">
    <citation type="journal article" date="2013" name="Nature">
        <title>Draft genome of the wheat A-genome progenitor Triticum urartu.</title>
        <authorList>
            <person name="Ling H.Q."/>
            <person name="Zhao S."/>
            <person name="Liu D."/>
            <person name="Wang J."/>
            <person name="Sun H."/>
            <person name="Zhang C."/>
            <person name="Fan H."/>
            <person name="Li D."/>
            <person name="Dong L."/>
            <person name="Tao Y."/>
            <person name="Gao C."/>
            <person name="Wu H."/>
            <person name="Li Y."/>
            <person name="Cui Y."/>
            <person name="Guo X."/>
            <person name="Zheng S."/>
            <person name="Wang B."/>
            <person name="Yu K."/>
            <person name="Liang Q."/>
            <person name="Yang W."/>
            <person name="Lou X."/>
            <person name="Chen J."/>
            <person name="Feng M."/>
            <person name="Jian J."/>
            <person name="Zhang X."/>
            <person name="Luo G."/>
            <person name="Jiang Y."/>
            <person name="Liu J."/>
            <person name="Wang Z."/>
            <person name="Sha Y."/>
            <person name="Zhang B."/>
            <person name="Wu H."/>
            <person name="Tang D."/>
            <person name="Shen Q."/>
            <person name="Xue P."/>
            <person name="Zou S."/>
            <person name="Wang X."/>
            <person name="Liu X."/>
            <person name="Wang F."/>
            <person name="Yang Y."/>
            <person name="An X."/>
            <person name="Dong Z."/>
            <person name="Zhang K."/>
            <person name="Zhang X."/>
            <person name="Luo M.C."/>
            <person name="Dvorak J."/>
            <person name="Tong Y."/>
            <person name="Wang J."/>
            <person name="Yang H."/>
            <person name="Li Z."/>
            <person name="Wang D."/>
            <person name="Zhang A."/>
            <person name="Wang J."/>
        </authorList>
    </citation>
    <scope>NUCLEOTIDE SEQUENCE</scope>
    <source>
        <strain evidence="2">cv. G1812</strain>
    </source>
</reference>
<evidence type="ECO:0000313" key="2">
    <source>
        <dbReference type="Proteomes" id="UP000015106"/>
    </source>
</evidence>
<dbReference type="EnsemblPlants" id="TuG1812G0100002657.01.T01">
    <property type="protein sequence ID" value="TuG1812G0100002657.01.T01.cds334792"/>
    <property type="gene ID" value="TuG1812G0100002657.01"/>
</dbReference>
<protein>
    <submittedName>
        <fullName evidence="1">Uncharacterized protein</fullName>
    </submittedName>
</protein>
<reference evidence="1" key="3">
    <citation type="submission" date="2022-06" db="UniProtKB">
        <authorList>
            <consortium name="EnsemblPlants"/>
        </authorList>
    </citation>
    <scope>IDENTIFICATION</scope>
</reference>
<sequence length="62" mass="7365">LLELQQPVTPSVDFWEYSLMWIRIIYREKQPHMIDKQNCDGTQSIEFVATTEWVEATFTLST</sequence>
<name>A0A8R7K191_TRIUA</name>
<evidence type="ECO:0000313" key="1">
    <source>
        <dbReference type="EnsemblPlants" id="TuG1812G0100002657.01.T01.cds334792"/>
    </source>
</evidence>
<dbReference type="Proteomes" id="UP000015106">
    <property type="component" value="Chromosome 1"/>
</dbReference>